<evidence type="ECO:0000256" key="5">
    <source>
        <dbReference type="ARBA" id="ARBA00023136"/>
    </source>
</evidence>
<dbReference type="NCBIfam" id="TIGR00797">
    <property type="entry name" value="matE"/>
    <property type="match status" value="1"/>
</dbReference>
<feature type="transmembrane region" description="Helical" evidence="6">
    <location>
        <begin position="191"/>
        <end position="212"/>
    </location>
</feature>
<feature type="transmembrane region" description="Helical" evidence="6">
    <location>
        <begin position="411"/>
        <end position="435"/>
    </location>
</feature>
<evidence type="ECO:0000256" key="3">
    <source>
        <dbReference type="ARBA" id="ARBA00022692"/>
    </source>
</evidence>
<evidence type="ECO:0000256" key="2">
    <source>
        <dbReference type="ARBA" id="ARBA00010199"/>
    </source>
</evidence>
<keyword evidence="3 6" id="KW-0812">Transmembrane</keyword>
<evidence type="ECO:0000313" key="9">
    <source>
        <dbReference type="RefSeq" id="XP_031572002.1"/>
    </source>
</evidence>
<feature type="transmembrane region" description="Helical" evidence="6">
    <location>
        <begin position="218"/>
        <end position="241"/>
    </location>
</feature>
<dbReference type="InterPro" id="IPR045069">
    <property type="entry name" value="MATE_euk"/>
</dbReference>
<evidence type="ECO:0000313" key="8">
    <source>
        <dbReference type="Proteomes" id="UP000515163"/>
    </source>
</evidence>
<dbReference type="PANTHER" id="PTHR11206">
    <property type="entry name" value="MULTIDRUG RESISTANCE PROTEIN"/>
    <property type="match status" value="1"/>
</dbReference>
<dbReference type="GO" id="GO:0042910">
    <property type="term" value="F:xenobiotic transmembrane transporter activity"/>
    <property type="evidence" value="ECO:0007669"/>
    <property type="project" value="InterPro"/>
</dbReference>
<dbReference type="InterPro" id="IPR002528">
    <property type="entry name" value="MATE_fam"/>
</dbReference>
<evidence type="ECO:0000256" key="1">
    <source>
        <dbReference type="ARBA" id="ARBA00004141"/>
    </source>
</evidence>
<evidence type="ECO:0000256" key="7">
    <source>
        <dbReference type="SAM" id="MobiDB-lite"/>
    </source>
</evidence>
<dbReference type="Proteomes" id="UP000515163">
    <property type="component" value="Unplaced"/>
</dbReference>
<feature type="transmembrane region" description="Helical" evidence="6">
    <location>
        <begin position="301"/>
        <end position="326"/>
    </location>
</feature>
<feature type="transmembrane region" description="Helical" evidence="6">
    <location>
        <begin position="161"/>
        <end position="179"/>
    </location>
</feature>
<dbReference type="OrthoDB" id="2126698at2759"/>
<accession>A0A6P8IXY7</accession>
<feature type="transmembrane region" description="Helical" evidence="6">
    <location>
        <begin position="378"/>
        <end position="399"/>
    </location>
</feature>
<evidence type="ECO:0000256" key="6">
    <source>
        <dbReference type="RuleBase" id="RU004914"/>
    </source>
</evidence>
<comment type="similarity">
    <text evidence="2 6">Belongs to the multi antimicrobial extrusion (MATE) (TC 2.A.66.1) family.</text>
</comment>
<dbReference type="RefSeq" id="XP_031572002.1">
    <property type="nucleotide sequence ID" value="XM_031716142.1"/>
</dbReference>
<dbReference type="KEGG" id="aten:116306101"/>
<feature type="transmembrane region" description="Helical" evidence="6">
    <location>
        <begin position="262"/>
        <end position="281"/>
    </location>
</feature>
<proteinExistence type="inferred from homology"/>
<dbReference type="CDD" id="cd13132">
    <property type="entry name" value="MATE_eukaryotic"/>
    <property type="match status" value="1"/>
</dbReference>
<sequence>MEDNEIQIHVVDHGDHSFEDTDKKSCCTRLISEDTKTELCEIYRLAWPTVFTHLFIATLSTQSIFFCGQIGKLELAAGTLGISFFNVFGFSIAIGLCSALDTLCSQAYGAKNFKMVGIVLQRGICILGIAAIFVYAFWITTEHFLLAIGIEQEISRMVDKFVMILIPILPALFGSSLLTRYLSSQGIVRPTLIIGFVSNAIALGLNFLFVIVMKQGLWGVAISLVIVFYCNLFLTMAYIIFSKVYKKTWMGWSCECLYKWKEFIWLALPGMLMICLEWWSFEAGAFLMGKFGESTLASHGVLIQLVTLTFMVPYGMSTAAAVRIGHNLGANKPSLAKLVMKLSIGLTLLCVSLIILVIVTTRKYIAMAFSNSGEVIEILIRTIPIMAVLSFFDATQGVCSGIVRGCGQQRIGVIINLISYDFIGLPLAVVLAFVVDMRLSGMWWGLTGGLLVQTSLYIILLSCTNWTKQAYLAKKRTDTSHGMKTKDKDKLIKPNGDVDEDKRNGQTPAQIWFSRASSLHDLDRITMTTSSADISHNRTFHTHSK</sequence>
<dbReference type="GeneID" id="116306101"/>
<feature type="transmembrane region" description="Helical" evidence="6">
    <location>
        <begin position="83"/>
        <end position="103"/>
    </location>
</feature>
<feature type="transmembrane region" description="Helical" evidence="6">
    <location>
        <begin position="441"/>
        <end position="466"/>
    </location>
</feature>
<feature type="transmembrane region" description="Helical" evidence="6">
    <location>
        <begin position="45"/>
        <end position="71"/>
    </location>
</feature>
<keyword evidence="4 6" id="KW-1133">Transmembrane helix</keyword>
<comment type="subcellular location">
    <subcellularLocation>
        <location evidence="1">Membrane</location>
        <topology evidence="1">Multi-pass membrane protein</topology>
    </subcellularLocation>
</comment>
<dbReference type="AlphaFoldDB" id="A0A6P8IXY7"/>
<feature type="region of interest" description="Disordered" evidence="7">
    <location>
        <begin position="480"/>
        <end position="504"/>
    </location>
</feature>
<dbReference type="FunCoup" id="A0A6P8IXY7">
    <property type="interactions" value="563"/>
</dbReference>
<reference evidence="9" key="1">
    <citation type="submission" date="2025-08" db="UniProtKB">
        <authorList>
            <consortium name="RefSeq"/>
        </authorList>
    </citation>
    <scope>IDENTIFICATION</scope>
</reference>
<gene>
    <name evidence="9" type="primary">LOC116306101</name>
</gene>
<keyword evidence="5 6" id="KW-0472">Membrane</keyword>
<feature type="transmembrane region" description="Helical" evidence="6">
    <location>
        <begin position="124"/>
        <end position="141"/>
    </location>
</feature>
<dbReference type="GO" id="GO:0015297">
    <property type="term" value="F:antiporter activity"/>
    <property type="evidence" value="ECO:0007669"/>
    <property type="project" value="InterPro"/>
</dbReference>
<protein>
    <recommendedName>
        <fullName evidence="6">Multidrug and toxin extrusion protein</fullName>
    </recommendedName>
</protein>
<dbReference type="Pfam" id="PF01554">
    <property type="entry name" value="MatE"/>
    <property type="match status" value="2"/>
</dbReference>
<feature type="compositionally biased region" description="Basic and acidic residues" evidence="7">
    <location>
        <begin position="480"/>
        <end position="492"/>
    </location>
</feature>
<feature type="transmembrane region" description="Helical" evidence="6">
    <location>
        <begin position="338"/>
        <end position="358"/>
    </location>
</feature>
<evidence type="ECO:0000256" key="4">
    <source>
        <dbReference type="ARBA" id="ARBA00022989"/>
    </source>
</evidence>
<dbReference type="GO" id="GO:0016020">
    <property type="term" value="C:membrane"/>
    <property type="evidence" value="ECO:0007669"/>
    <property type="project" value="UniProtKB-SubCell"/>
</dbReference>
<dbReference type="InParanoid" id="A0A6P8IXY7"/>
<name>A0A6P8IXY7_ACTTE</name>
<dbReference type="GO" id="GO:1990961">
    <property type="term" value="P:xenobiotic detoxification by transmembrane export across the plasma membrane"/>
    <property type="evidence" value="ECO:0007669"/>
    <property type="project" value="InterPro"/>
</dbReference>
<keyword evidence="8" id="KW-1185">Reference proteome</keyword>
<feature type="non-terminal residue" evidence="9">
    <location>
        <position position="545"/>
    </location>
</feature>
<organism evidence="8 9">
    <name type="scientific">Actinia tenebrosa</name>
    <name type="common">Australian red waratah sea anemone</name>
    <dbReference type="NCBI Taxonomy" id="6105"/>
    <lineage>
        <taxon>Eukaryota</taxon>
        <taxon>Metazoa</taxon>
        <taxon>Cnidaria</taxon>
        <taxon>Anthozoa</taxon>
        <taxon>Hexacorallia</taxon>
        <taxon>Actiniaria</taxon>
        <taxon>Actiniidae</taxon>
        <taxon>Actinia</taxon>
    </lineage>
</organism>